<proteinExistence type="predicted"/>
<protein>
    <submittedName>
        <fullName evidence="2">Uncharacterized protein</fullName>
    </submittedName>
</protein>
<gene>
    <name evidence="2" type="ORF">MMYC01_201013</name>
</gene>
<organism evidence="2 3">
    <name type="scientific">Madurella mycetomatis</name>
    <dbReference type="NCBI Taxonomy" id="100816"/>
    <lineage>
        <taxon>Eukaryota</taxon>
        <taxon>Fungi</taxon>
        <taxon>Dikarya</taxon>
        <taxon>Ascomycota</taxon>
        <taxon>Pezizomycotina</taxon>
        <taxon>Sordariomycetes</taxon>
        <taxon>Sordariomycetidae</taxon>
        <taxon>Sordariales</taxon>
        <taxon>Sordariales incertae sedis</taxon>
        <taxon>Madurella</taxon>
    </lineage>
</organism>
<evidence type="ECO:0000313" key="3">
    <source>
        <dbReference type="Proteomes" id="UP000078237"/>
    </source>
</evidence>
<feature type="region of interest" description="Disordered" evidence="1">
    <location>
        <begin position="17"/>
        <end position="49"/>
    </location>
</feature>
<accession>A0A175WFI9</accession>
<dbReference type="EMBL" id="LCTW02000029">
    <property type="protein sequence ID" value="KXX81684.1"/>
    <property type="molecule type" value="Genomic_DNA"/>
</dbReference>
<comment type="caution">
    <text evidence="2">The sequence shown here is derived from an EMBL/GenBank/DDBJ whole genome shotgun (WGS) entry which is preliminary data.</text>
</comment>
<dbReference type="Proteomes" id="UP000078237">
    <property type="component" value="Unassembled WGS sequence"/>
</dbReference>
<evidence type="ECO:0000313" key="2">
    <source>
        <dbReference type="EMBL" id="KXX81684.1"/>
    </source>
</evidence>
<feature type="compositionally biased region" description="Low complexity" evidence="1">
    <location>
        <begin position="19"/>
        <end position="33"/>
    </location>
</feature>
<dbReference type="AlphaFoldDB" id="A0A175WFI9"/>
<keyword evidence="3" id="KW-1185">Reference proteome</keyword>
<name>A0A175WFI9_9PEZI</name>
<evidence type="ECO:0000256" key="1">
    <source>
        <dbReference type="SAM" id="MobiDB-lite"/>
    </source>
</evidence>
<sequence>MHSSRFQSITARFSPNNLRTSFRRSSSASSRASSRSDRGSFTSQASSPVSTINSIVFRQKSMLESDEDDDRSLRSILEPRPAATFCSLEERMSSF</sequence>
<reference evidence="2 3" key="1">
    <citation type="journal article" date="2016" name="Genome Announc.">
        <title>Genome Sequence of Madurella mycetomatis mm55, Isolated from a Human Mycetoma Case in Sudan.</title>
        <authorList>
            <person name="Smit S."/>
            <person name="Derks M.F."/>
            <person name="Bervoets S."/>
            <person name="Fahal A."/>
            <person name="van Leeuwen W."/>
            <person name="van Belkum A."/>
            <person name="van de Sande W.W."/>
        </authorList>
    </citation>
    <scope>NUCLEOTIDE SEQUENCE [LARGE SCALE GENOMIC DNA]</scope>
    <source>
        <strain evidence="3">mm55</strain>
    </source>
</reference>
<dbReference type="VEuPathDB" id="FungiDB:MMYC01_201013"/>